<dbReference type="KEGG" id="tba:TERMP_01105"/>
<accession>F0LMV2</accession>
<evidence type="ECO:0000313" key="4">
    <source>
        <dbReference type="Proteomes" id="UP000007478"/>
    </source>
</evidence>
<dbReference type="EMBL" id="CP002372">
    <property type="protein sequence ID" value="ADT84081.1"/>
    <property type="molecule type" value="Genomic_DNA"/>
</dbReference>
<dbReference type="InterPro" id="IPR013229">
    <property type="entry name" value="PEGA"/>
</dbReference>
<dbReference type="Gene3D" id="2.120.10.30">
    <property type="entry name" value="TolB, C-terminal domain"/>
    <property type="match status" value="1"/>
</dbReference>
<dbReference type="RefSeq" id="WP_013467379.1">
    <property type="nucleotide sequence ID" value="NC_014804.1"/>
</dbReference>
<dbReference type="Pfam" id="PF08308">
    <property type="entry name" value="PEGA"/>
    <property type="match status" value="1"/>
</dbReference>
<proteinExistence type="predicted"/>
<sequence length="651" mass="73209">MKKLALLLLLLVCSSQAGAVYVEMWEKKVDGIEGGFPMIMPEIIAVGNYFIPLRIIAGFYIFNESGVVYENKFLSIARVVKKDDLLLISFYDSAVLFNFSKRIVRKTLVHERYIMGVTFLGNNPVTLSRNGKVKVFDTNGSLLWSREFRYAQWITACSGKLVVYGFAGNGSQVVVFDNSSELRLRFDEFVDGAECAGNSLIILERNRSVSRVMSYSLNGTLRWIKDFGKPYIRVHAVSNRIYVSDWTNDVLMIFDLNGNLLANLRISRINLLGASPTSYEITEKGIIMVWNDRVEVYSNDGRLIKNLSISVGKGQIFGAQVYNGTVLVYGGSPSVGFPIEKPYGFVLLLKDNRSELIEFPGPVGFAGFFRGNLVVITIGYLQERLDTPTRDFAYIPDYRVVLLKKAPGGYINITSNLEGKVYIDGKFAGETPLRTGLERGRHNITVVAFGKMKSKVIDVNDYDMNITFKFAAGVLNVSSAVEAWLKTDNKSLGKGPGEFYLPPGNYNITFYCFGCLGRMSYFGELYYGVRIKENETTMIFINTSILKNPIGYLMLPCNITEVAIDGKPLRNIFMLPLSAGEHEIELYGRALRVSLKENEVLVLKLDRSRRTYTTTVAITRASELQRVFGFEVVLALFLALLVFREVMREKQ</sequence>
<dbReference type="PATRIC" id="fig|391623.17.peg.1108"/>
<keyword evidence="1" id="KW-1133">Transmembrane helix</keyword>
<keyword evidence="4" id="KW-1185">Reference proteome</keyword>
<dbReference type="InterPro" id="IPR011042">
    <property type="entry name" value="6-blade_b-propeller_TolB-like"/>
</dbReference>
<dbReference type="eggNOG" id="arCOG03264">
    <property type="taxonomic scope" value="Archaea"/>
</dbReference>
<protein>
    <recommendedName>
        <fullName evidence="2">PEGA domain-containing protein</fullName>
    </recommendedName>
</protein>
<reference evidence="3 4" key="1">
    <citation type="journal article" date="2011" name="J. Bacteriol.">
        <title>Complete genome sequence of the hyperthermophilic, piezophilic, heterotrophic, and carboxydotrophic archaeon Thermococcus barophilus MP.</title>
        <authorList>
            <person name="Vannier P."/>
            <person name="Marteinsson V.T."/>
            <person name="Fridjonsson O.H."/>
            <person name="Oger P."/>
            <person name="Jebbar M."/>
        </authorList>
    </citation>
    <scope>NUCLEOTIDE SEQUENCE [LARGE SCALE GENOMIC DNA]</scope>
    <source>
        <strain evidence="4">DSM 11836 / MP</strain>
    </source>
</reference>
<dbReference type="GeneID" id="10041422"/>
<keyword evidence="1" id="KW-0472">Membrane</keyword>
<dbReference type="Proteomes" id="UP000007478">
    <property type="component" value="Chromosome"/>
</dbReference>
<evidence type="ECO:0000259" key="2">
    <source>
        <dbReference type="Pfam" id="PF08308"/>
    </source>
</evidence>
<organism evidence="3 4">
    <name type="scientific">Thermococcus barophilus (strain DSM 11836 / MP)</name>
    <dbReference type="NCBI Taxonomy" id="391623"/>
    <lineage>
        <taxon>Archaea</taxon>
        <taxon>Methanobacteriati</taxon>
        <taxon>Methanobacteriota</taxon>
        <taxon>Thermococci</taxon>
        <taxon>Thermococcales</taxon>
        <taxon>Thermococcaceae</taxon>
        <taxon>Thermococcus</taxon>
    </lineage>
</organism>
<dbReference type="HOGENOM" id="CLU_420728_0_0_2"/>
<dbReference type="SUPFAM" id="SSF75011">
    <property type="entry name" value="3-carboxy-cis,cis-mucoante lactonizing enzyme"/>
    <property type="match status" value="1"/>
</dbReference>
<feature type="domain" description="PEGA" evidence="2">
    <location>
        <begin position="411"/>
        <end position="448"/>
    </location>
</feature>
<evidence type="ECO:0000313" key="3">
    <source>
        <dbReference type="EMBL" id="ADT84081.1"/>
    </source>
</evidence>
<gene>
    <name evidence="3" type="ordered locus">TERMP_01105</name>
</gene>
<keyword evidence="1" id="KW-0812">Transmembrane</keyword>
<dbReference type="eggNOG" id="arCOG02491">
    <property type="taxonomic scope" value="Archaea"/>
</dbReference>
<dbReference type="AlphaFoldDB" id="F0LMV2"/>
<name>F0LMV2_THEBM</name>
<feature type="transmembrane region" description="Helical" evidence="1">
    <location>
        <begin position="627"/>
        <end position="643"/>
    </location>
</feature>
<evidence type="ECO:0000256" key="1">
    <source>
        <dbReference type="SAM" id="Phobius"/>
    </source>
</evidence>